<dbReference type="Pfam" id="PF01370">
    <property type="entry name" value="Epimerase"/>
    <property type="match status" value="1"/>
</dbReference>
<gene>
    <name evidence="4" type="ORF">GCM10009717_10080</name>
</gene>
<dbReference type="InterPro" id="IPR013549">
    <property type="entry name" value="DUF1731"/>
</dbReference>
<dbReference type="InterPro" id="IPR001509">
    <property type="entry name" value="Epimerase_deHydtase"/>
</dbReference>
<comment type="similarity">
    <text evidence="1">Belongs to the NAD(P)-dependent epimerase/dehydratase family. SDR39U1 subfamily.</text>
</comment>
<evidence type="ECO:0000313" key="4">
    <source>
        <dbReference type="EMBL" id="GAA1945575.1"/>
    </source>
</evidence>
<feature type="domain" description="NAD-dependent epimerase/dehydratase" evidence="2">
    <location>
        <begin position="1"/>
        <end position="213"/>
    </location>
</feature>
<dbReference type="InterPro" id="IPR010099">
    <property type="entry name" value="SDR39U1"/>
</dbReference>
<protein>
    <submittedName>
        <fullName evidence="4">TIGR01777 family oxidoreductase</fullName>
    </submittedName>
</protein>
<reference evidence="5" key="1">
    <citation type="journal article" date="2019" name="Int. J. Syst. Evol. Microbiol.">
        <title>The Global Catalogue of Microorganisms (GCM) 10K type strain sequencing project: providing services to taxonomists for standard genome sequencing and annotation.</title>
        <authorList>
            <consortium name="The Broad Institute Genomics Platform"/>
            <consortium name="The Broad Institute Genome Sequencing Center for Infectious Disease"/>
            <person name="Wu L."/>
            <person name="Ma J."/>
        </authorList>
    </citation>
    <scope>NUCLEOTIDE SEQUENCE [LARGE SCALE GENOMIC DNA]</scope>
    <source>
        <strain evidence="5">JCM 13584</strain>
    </source>
</reference>
<evidence type="ECO:0000259" key="3">
    <source>
        <dbReference type="Pfam" id="PF08338"/>
    </source>
</evidence>
<accession>A0ABP5BIJ5</accession>
<dbReference type="Proteomes" id="UP001499954">
    <property type="component" value="Unassembled WGS sequence"/>
</dbReference>
<dbReference type="EMBL" id="BAAAMK010000001">
    <property type="protein sequence ID" value="GAA1945575.1"/>
    <property type="molecule type" value="Genomic_DNA"/>
</dbReference>
<dbReference type="SUPFAM" id="SSF51735">
    <property type="entry name" value="NAD(P)-binding Rossmann-fold domains"/>
    <property type="match status" value="1"/>
</dbReference>
<evidence type="ECO:0000313" key="5">
    <source>
        <dbReference type="Proteomes" id="UP001499954"/>
    </source>
</evidence>
<dbReference type="Pfam" id="PF08338">
    <property type="entry name" value="DUF1731"/>
    <property type="match status" value="1"/>
</dbReference>
<proteinExistence type="inferred from homology"/>
<evidence type="ECO:0000256" key="1">
    <source>
        <dbReference type="ARBA" id="ARBA00009353"/>
    </source>
</evidence>
<name>A0ABP5BIJ5_9MICO</name>
<sequence>MLIAGASGFIGTALVERLAAEGHEVLRLVRRRTASPDEVTWSPAAGIIDFTVMDRVDAVINLSGASLSHLPWTKSYRADILESRVSATRTLADAMRKARTPPAVFLSGSAVGYYGNRPGELLTEASPAGTGFLVDVVDRWEKAARLAPHETRTVNLRTGLVIGRGGAMKPVGLMTKLGISARLGTGGQHWPWVALDDEVSAIVHLLDSPLAGPVDIVGPTPATADRVMGAMATRMHRPYSLAVPERVLGMALGQAADDLLLASQKVVPQRLLDDGFAFAHETVESAIDAMLSSPARAR</sequence>
<evidence type="ECO:0000259" key="2">
    <source>
        <dbReference type="Pfam" id="PF01370"/>
    </source>
</evidence>
<feature type="domain" description="DUF1731" evidence="3">
    <location>
        <begin position="243"/>
        <end position="289"/>
    </location>
</feature>
<dbReference type="Gene3D" id="3.40.50.720">
    <property type="entry name" value="NAD(P)-binding Rossmann-like Domain"/>
    <property type="match status" value="1"/>
</dbReference>
<dbReference type="PANTHER" id="PTHR11092">
    <property type="entry name" value="SUGAR NUCLEOTIDE EPIMERASE RELATED"/>
    <property type="match status" value="1"/>
</dbReference>
<dbReference type="InterPro" id="IPR036291">
    <property type="entry name" value="NAD(P)-bd_dom_sf"/>
</dbReference>
<dbReference type="PANTHER" id="PTHR11092:SF0">
    <property type="entry name" value="EPIMERASE FAMILY PROTEIN SDR39U1"/>
    <property type="match status" value="1"/>
</dbReference>
<keyword evidence="5" id="KW-1185">Reference proteome</keyword>
<comment type="caution">
    <text evidence="4">The sequence shown here is derived from an EMBL/GenBank/DDBJ whole genome shotgun (WGS) entry which is preliminary data.</text>
</comment>
<organism evidence="4 5">
    <name type="scientific">Agromyces allii</name>
    <dbReference type="NCBI Taxonomy" id="393607"/>
    <lineage>
        <taxon>Bacteria</taxon>
        <taxon>Bacillati</taxon>
        <taxon>Actinomycetota</taxon>
        <taxon>Actinomycetes</taxon>
        <taxon>Micrococcales</taxon>
        <taxon>Microbacteriaceae</taxon>
        <taxon>Agromyces</taxon>
    </lineage>
</organism>
<dbReference type="NCBIfam" id="TIGR01777">
    <property type="entry name" value="yfcH"/>
    <property type="match status" value="1"/>
</dbReference>